<name>A0A940DIU1_9BACT</name>
<dbReference type="Proteomes" id="UP000712007">
    <property type="component" value="Unassembled WGS sequence"/>
</dbReference>
<dbReference type="PROSITE" id="PS51257">
    <property type="entry name" value="PROKAR_LIPOPROTEIN"/>
    <property type="match status" value="1"/>
</dbReference>
<protein>
    <recommendedName>
        <fullName evidence="3">DUF4595 domain-containing protein</fullName>
    </recommendedName>
</protein>
<reference evidence="1" key="2">
    <citation type="journal article" date="2021" name="PeerJ">
        <title>Extensive microbial diversity within the chicken gut microbiome revealed by metagenomics and culture.</title>
        <authorList>
            <person name="Gilroy R."/>
            <person name="Ravi A."/>
            <person name="Getino M."/>
            <person name="Pursley I."/>
            <person name="Horton D.L."/>
            <person name="Alikhan N.F."/>
            <person name="Baker D."/>
            <person name="Gharbi K."/>
            <person name="Hall N."/>
            <person name="Watson M."/>
            <person name="Adriaenssens E.M."/>
            <person name="Foster-Nyarko E."/>
            <person name="Jarju S."/>
            <person name="Secka A."/>
            <person name="Antonio M."/>
            <person name="Oren A."/>
            <person name="Chaudhuri R.R."/>
            <person name="La Ragione R."/>
            <person name="Hildebrand F."/>
            <person name="Pallen M.J."/>
        </authorList>
    </citation>
    <scope>NUCLEOTIDE SEQUENCE</scope>
    <source>
        <strain evidence="1">3924</strain>
    </source>
</reference>
<reference evidence="1" key="1">
    <citation type="submission" date="2020-10" db="EMBL/GenBank/DDBJ databases">
        <authorList>
            <person name="Gilroy R."/>
        </authorList>
    </citation>
    <scope>NUCLEOTIDE SEQUENCE</scope>
    <source>
        <strain evidence="1">3924</strain>
    </source>
</reference>
<evidence type="ECO:0000313" key="1">
    <source>
        <dbReference type="EMBL" id="MBO8439343.1"/>
    </source>
</evidence>
<evidence type="ECO:0000313" key="2">
    <source>
        <dbReference type="Proteomes" id="UP000712007"/>
    </source>
</evidence>
<accession>A0A940DIU1</accession>
<sequence>MKKRLVYYVALMVAVVLTACEERPNVSDRVIVKSVTDYFIDDEPLVMNYISDAEGRVTSFRMMQFGEPGVEVFYRGDEVEVQVFAEDSVRKDIYEAEDGRILRLKNDADNQSRWEYDDAGHLLKEVRQLGVGDSERLSVTILEWSGDVPVKMNCQEIIDGEVSQEYGFEFEYYDGKPVNLPTNIDLFHEMQYSSRVACLGLTGVKVGIPLKSVRHIGMDEGVVENFSYEYDEKGRITGVYDGAEDDMERVLWFEIKY</sequence>
<proteinExistence type="predicted"/>
<comment type="caution">
    <text evidence="1">The sequence shown here is derived from an EMBL/GenBank/DDBJ whole genome shotgun (WGS) entry which is preliminary data.</text>
</comment>
<organism evidence="1 2">
    <name type="scientific">Candidatus Aphodosoma intestinipullorum</name>
    <dbReference type="NCBI Taxonomy" id="2840674"/>
    <lineage>
        <taxon>Bacteria</taxon>
        <taxon>Pseudomonadati</taxon>
        <taxon>Bacteroidota</taxon>
        <taxon>Bacteroidia</taxon>
        <taxon>Bacteroidales</taxon>
        <taxon>Candidatus Aphodosoma</taxon>
    </lineage>
</organism>
<dbReference type="AlphaFoldDB" id="A0A940DIU1"/>
<dbReference type="EMBL" id="JADIMV010000031">
    <property type="protein sequence ID" value="MBO8439343.1"/>
    <property type="molecule type" value="Genomic_DNA"/>
</dbReference>
<evidence type="ECO:0008006" key="3">
    <source>
        <dbReference type="Google" id="ProtNLM"/>
    </source>
</evidence>
<gene>
    <name evidence="1" type="ORF">IAC51_01690</name>
</gene>